<dbReference type="SUPFAM" id="SSF52151">
    <property type="entry name" value="FabD/lysophospholipase-like"/>
    <property type="match status" value="1"/>
</dbReference>
<dbReference type="SMART" id="SM00823">
    <property type="entry name" value="PKS_PP"/>
    <property type="match status" value="2"/>
</dbReference>
<dbReference type="CDD" id="cd05195">
    <property type="entry name" value="enoyl_red"/>
    <property type="match status" value="1"/>
</dbReference>
<feature type="domain" description="PKS/mFAS DH" evidence="10">
    <location>
        <begin position="1778"/>
        <end position="2040"/>
    </location>
</feature>
<dbReference type="PROSITE" id="PS00606">
    <property type="entry name" value="KS3_1"/>
    <property type="match status" value="2"/>
</dbReference>
<dbReference type="InterPro" id="IPR013968">
    <property type="entry name" value="PKS_KR"/>
</dbReference>
<dbReference type="Pfam" id="PF00698">
    <property type="entry name" value="Acyl_transf_1"/>
    <property type="match status" value="1"/>
</dbReference>
<dbReference type="InterPro" id="IPR016035">
    <property type="entry name" value="Acyl_Trfase/lysoPLipase"/>
</dbReference>
<feature type="active site" description="Proton acceptor; for dehydratase activity" evidence="7">
    <location>
        <position position="1811"/>
    </location>
</feature>
<dbReference type="Pfam" id="PF00501">
    <property type="entry name" value="AMP-binding"/>
    <property type="match status" value="1"/>
</dbReference>
<gene>
    <name evidence="11" type="ORF">ACFOSH_38865</name>
</gene>
<evidence type="ECO:0000259" key="9">
    <source>
        <dbReference type="PROSITE" id="PS52004"/>
    </source>
</evidence>
<dbReference type="CDD" id="cd00833">
    <property type="entry name" value="PKS"/>
    <property type="match status" value="2"/>
</dbReference>
<dbReference type="InterPro" id="IPR045851">
    <property type="entry name" value="AMP-bd_C_sf"/>
</dbReference>
<dbReference type="PROSITE" id="PS50075">
    <property type="entry name" value="CARRIER"/>
    <property type="match status" value="2"/>
</dbReference>
<dbReference type="Gene3D" id="3.40.50.12780">
    <property type="entry name" value="N-terminal domain of ligase-like"/>
    <property type="match status" value="1"/>
</dbReference>
<dbReference type="PROSITE" id="PS00012">
    <property type="entry name" value="PHOSPHOPANTETHEINE"/>
    <property type="match status" value="1"/>
</dbReference>
<evidence type="ECO:0000256" key="2">
    <source>
        <dbReference type="ARBA" id="ARBA00022553"/>
    </source>
</evidence>
<dbReference type="Gene3D" id="3.30.300.30">
    <property type="match status" value="1"/>
</dbReference>
<feature type="domain" description="Carrier" evidence="8">
    <location>
        <begin position="2737"/>
        <end position="2812"/>
    </location>
</feature>
<dbReference type="InterPro" id="IPR001227">
    <property type="entry name" value="Ac_transferase_dom_sf"/>
</dbReference>
<accession>A0ABV7PBE3</accession>
<keyword evidence="6" id="KW-0012">Acyltransferase</keyword>
<dbReference type="InterPro" id="IPR036736">
    <property type="entry name" value="ACP-like_sf"/>
</dbReference>
<dbReference type="SMART" id="SM00822">
    <property type="entry name" value="PKS_KR"/>
    <property type="match status" value="1"/>
</dbReference>
<evidence type="ECO:0000256" key="3">
    <source>
        <dbReference type="ARBA" id="ARBA00022679"/>
    </source>
</evidence>
<dbReference type="Pfam" id="PF21089">
    <property type="entry name" value="PKS_DH_N"/>
    <property type="match status" value="1"/>
</dbReference>
<dbReference type="Pfam" id="PF13602">
    <property type="entry name" value="ADH_zinc_N_2"/>
    <property type="match status" value="1"/>
</dbReference>
<dbReference type="SMART" id="SM00825">
    <property type="entry name" value="PKS_KS"/>
    <property type="match status" value="1"/>
</dbReference>
<keyword evidence="1" id="KW-0596">Phosphopantetheine</keyword>
<name>A0ABV7PBE3_9PSEU</name>
<dbReference type="Gene3D" id="3.10.129.110">
    <property type="entry name" value="Polyketide synthase dehydratase"/>
    <property type="match status" value="1"/>
</dbReference>
<dbReference type="SMART" id="SM00827">
    <property type="entry name" value="PKS_AT"/>
    <property type="match status" value="1"/>
</dbReference>
<keyword evidence="5" id="KW-0511">Multifunctional enzyme</keyword>
<dbReference type="InterPro" id="IPR049551">
    <property type="entry name" value="PKS_DH_C"/>
</dbReference>
<dbReference type="PROSITE" id="PS52004">
    <property type="entry name" value="KS3_2"/>
    <property type="match status" value="2"/>
</dbReference>
<dbReference type="InterPro" id="IPR042104">
    <property type="entry name" value="PKS_dehydratase_sf"/>
</dbReference>
<sequence>MLRTDLIRPLPELLTAHASVSGDKVAFRDARRAVTYAELERRTRWLAGHLSLRRVQPGDRVVILLGNRVETVESYLAIVRAAAVGVPVNPRSTDAELAYLLDDSGARTVITDAAQAGRLDRMRARRPELDVVVVEGNYAAFTGTDPGVAARDDLGLDDIAWILYTSGTTGAPKGVLSTQRNCLWSVAACYVPVPGLTGADRVLWPLPLFHSLSHIACVLAVTAVGAGARIVDGYSAHDVLDALSSDRSTFLAGVPALYHHLIRAAREKGFRAPDLRMGLVGGAVTTAALRNAFEETFGVPLLDAYGSTETCGSITINWPTGARVEGSCGLPVPGLGVRLVDVETGIDVADGAEGEVWVRGPSVMAGYHNQPEETAAAMGGGWYHTGDLARRDEDGYFTVTGRLKDLIIRAGENIHPTEVENVIRAVPGVADVAVVGKPHGVLGEVPVAFVVPGEGGFDPDRLLAVCRERLSYFKVPEELYEIDRVPRTASGKTTRHALLDKPAKLRACGGDHYESLFRVDWVPVAAESAAADPGEVVWCPPVPELSGAAIRRSVDELRARIDGPGPRLTVVTRGPAHAALRGLVRCAQAEEPDRFVLVDLEPEAKTLPSLVEGEPELAVRSGVVLAPRLVRVSVGEEPDPWRAVAITGADGELATILARHLVTGHGLRDLRLIGPELAAARAGLGDAVSRSADRAAPAEVSAVIHLPSGDLESFVDEVLDLDALTETAELIIFAPLHGVSGEAAFLEMVISERRARGGRGMVLTSDTPRPPAQRLMAMFDGARATNLASAVVTDLDTSAFDAVPPLFRGLIDTVAPAAEPVRSAGLGKPEQHRLLLELVRSEAAKVRDCAGLATPGREPTFTSLGFTSASAVALRNRLAAATGLDLPATIAFDHPTPSALAERLQSGLTGELAEPVVARQVSETNEPIAIVSLACRFPGGVASPEDLWRLVADGGDAISAFPDDRGWDPADGGCTREGGFLPHAADFDAELFGVSPREALAMDPQQRLLLETSWELLERAGLDPLSLRGSDTGVFTGVMHRDYLSRPGSPPEEVEGYLSTGNAGSVASGRVAYTFGLEGPAITVDTACSSSLVAMHLAVQSLRRGECSLALAGGVTVMSTPESFVEFSRQGALAPDGRCKSFAAAADGTAWSEGAGVVLLERLSVARELGHPVLAVVRGSAVNSDGASNGLTAPSGPSQQRVIRSALADAGLSTSDIDAVDAHGTGTRLGDPIEAQALQATYGQDRDRPLWLGSVKSNLGHTQAAAGIAGVIKMVQSMRHGTLPKTLHVDAPTPEVDWSSHGVELLTESREWPEPRRAGVSSFGVSGTNAHLILESAEETDHPDVEEVPAGPWPVVLSGASAEAVRAQARRLTEFVGTRPEAQVSDLARSLVETRASLPSRAVCVAGSIGELTEKLEACDVGSADVVGRVVCVFPGQGAQWPGMGRALLGASPVFRDAMLDCSRALERLVGWDLREVLADEVMLARVDVVQPVSFAVMVSLAAVWRSLGVEPDAVVGHSQGEIAAAHVAGILALDDALRIVVRRSAIIARELAGHGGMMSVSATESRVRDLLGGTVSLAAVNGPESVVVSGEPAALAALAEDCAALGIRTRAVPVDYASHSSQVDLIHDDLLQALAEVRPVAGTVPLYSTVDGRWADGAGMDAGYWYRNLRQPVGFETAIRALAAEGFDTFVEVSPHPVLTNAIEDIVDDAGPTVVTGTLRRDDGDWARVLASAGRLHVRGIPIRWEFGHGPRTELPTYPFQRRRYWLELTERTATGHPFADTVVGLAGDGEDVVVTGSVSLSRRPWLADHAVSGVVVFPGTGWVDLVIRAGDEAGRPVIDDLVIEAPLVVPDSDEVELQVRVVTDGSFSAYARVASGPWTRHVSGSLSADAPLPEGLGQWPPAGAVPLDIRDFYERQAEAGYEYGPAFQGLRTVWTRGEEIFAEVELTGQTSGFGLHPALFDGALHASSLCSGQRSAGILLPFAWTGVSLHATGAAAVRVRAVPVGQAEVSVLMTDHSGQIVAVVESLRLRPVTDGQLRVATGAGLFRSEWVPRTLPPASADFVTLDLTEDLGDARAITSRVLAALQGVDAPLAVLTRGGVDAGPAQAAAWGLVRSAQSESPGRCFLIDVDDDPASLARVPSVVASGEPQVLIRAGVVSAHRLARAAERAWRWEAAGTELAVVPCPEVLEPLSAGQVRVGVRAAGLNFRDVMVALDMVPGQSGIGGEGAGVVLEVAPDVVGLAAGDRVMGTFDRSFGAFGPVAVTDRRLLVEMPDGWTFERAASIPVAFLTAWYGLRDLARAGPGERVLIHAAAGGVGMAAVRLARGLGLEVFGTASPKKWDALRELGLDDEHLASSRTLEFADRFPAVDIVLNSLTGDFVTASLDLLAPGGRFLELGKTDLREGVPGYRAYDLREAGSERTQELLTELTGMFERGELTPLPVTSMPARRAPAAFRHVGQARHVGKVVLRMPGDLGPGTVLITGAGTLGGLVARHLVDGHGIRRLVLTSRRGPAAPGADELVAELAEAGAEVDVVACDAADRDALAAVLSAIPDLTAVVHTAGVLDDGVISDLTPERFDTVFRPKVDAAWNLHELTKERDLDAFVLFSSASGVLGNPGQGNYAAANAYLDGLARYRHSLGLSAVSLAWGLWAMPSGMTGRLGKADLERTRRGGMTALSVEEGLRLFDAALRSVEPVLLPAKLDLRAGRTRRVSTDRPQTTGLASRLAGMSTVEQETLLVELVRAQAATVLGHASAEAVDQRRPFKEAGFDSLTAVELRNRLNSETGLKLSATVVFDHPTPVALAQLVRRELAGESPATAAPVTTSVSDEPVAIVAMGCRFPGGVRGPEDLWELVHRGGDAVGDFPSDRGWDLTGLFDADPDAVGRCSVRQGAFLEDVAGFDAAFFGISPREAVAMDPQQRLLLETSWEVFERAGIDPESLRGSDTGVFTGVITHDYATLLREAADDTDGYLTTGVSAGVVSGRVAYTFGLEGPALTVDTACSSSLVAVHLAAQSLR</sequence>
<keyword evidence="2" id="KW-0597">Phosphoprotein</keyword>
<dbReference type="InterPro" id="IPR014043">
    <property type="entry name" value="Acyl_transferase_dom"/>
</dbReference>
<dbReference type="InterPro" id="IPR018201">
    <property type="entry name" value="Ketoacyl_synth_AS"/>
</dbReference>
<feature type="region of interest" description="N-terminal hotdog fold" evidence="7">
    <location>
        <begin position="1778"/>
        <end position="1895"/>
    </location>
</feature>
<evidence type="ECO:0000259" key="8">
    <source>
        <dbReference type="PROSITE" id="PS50075"/>
    </source>
</evidence>
<dbReference type="SUPFAM" id="SSF50129">
    <property type="entry name" value="GroES-like"/>
    <property type="match status" value="1"/>
</dbReference>
<dbReference type="SUPFAM" id="SSF47336">
    <property type="entry name" value="ACP-like"/>
    <property type="match status" value="2"/>
</dbReference>
<dbReference type="InterPro" id="IPR057326">
    <property type="entry name" value="KR_dom"/>
</dbReference>
<keyword evidence="12" id="KW-1185">Reference proteome</keyword>
<dbReference type="EMBL" id="JBHRWK010000091">
    <property type="protein sequence ID" value="MFC3455433.1"/>
    <property type="molecule type" value="Genomic_DNA"/>
</dbReference>
<dbReference type="InterPro" id="IPR006162">
    <property type="entry name" value="Ppantetheine_attach_site"/>
</dbReference>
<dbReference type="Gene3D" id="3.40.50.720">
    <property type="entry name" value="NAD(P)-binding Rossmann-like Domain"/>
    <property type="match status" value="4"/>
</dbReference>
<feature type="active site" description="Proton donor; for dehydratase activity" evidence="7">
    <location>
        <position position="1963"/>
    </location>
</feature>
<evidence type="ECO:0000313" key="12">
    <source>
        <dbReference type="Proteomes" id="UP001595645"/>
    </source>
</evidence>
<dbReference type="InterPro" id="IPR013154">
    <property type="entry name" value="ADH-like_N"/>
</dbReference>
<organism evidence="11 12">
    <name type="scientific">Amycolatopsis speibonae</name>
    <dbReference type="NCBI Taxonomy" id="1450224"/>
    <lineage>
        <taxon>Bacteria</taxon>
        <taxon>Bacillati</taxon>
        <taxon>Actinomycetota</taxon>
        <taxon>Actinomycetes</taxon>
        <taxon>Pseudonocardiales</taxon>
        <taxon>Pseudonocardiaceae</taxon>
        <taxon>Amycolatopsis</taxon>
    </lineage>
</organism>
<dbReference type="InterPro" id="IPR000873">
    <property type="entry name" value="AMP-dep_synth/lig_dom"/>
</dbReference>
<comment type="caution">
    <text evidence="11">The sequence shown here is derived from an EMBL/GenBank/DDBJ whole genome shotgun (WGS) entry which is preliminary data.</text>
</comment>
<evidence type="ECO:0000256" key="7">
    <source>
        <dbReference type="PROSITE-ProRule" id="PRU01363"/>
    </source>
</evidence>
<dbReference type="InterPro" id="IPR016036">
    <property type="entry name" value="Malonyl_transacylase_ACP-bd"/>
</dbReference>
<dbReference type="Gene3D" id="3.90.180.10">
    <property type="entry name" value="Medium-chain alcohol dehydrogenases, catalytic domain"/>
    <property type="match status" value="1"/>
</dbReference>
<dbReference type="InterPro" id="IPR036291">
    <property type="entry name" value="NAD(P)-bd_dom_sf"/>
</dbReference>
<feature type="domain" description="Carrier" evidence="8">
    <location>
        <begin position="833"/>
        <end position="908"/>
    </location>
</feature>
<dbReference type="SUPFAM" id="SSF56801">
    <property type="entry name" value="Acetyl-CoA synthetase-like"/>
    <property type="match status" value="1"/>
</dbReference>
<feature type="non-terminal residue" evidence="11">
    <location>
        <position position="3017"/>
    </location>
</feature>
<evidence type="ECO:0000256" key="6">
    <source>
        <dbReference type="ARBA" id="ARBA00023315"/>
    </source>
</evidence>
<dbReference type="CDD" id="cd08956">
    <property type="entry name" value="KR_3_FAS_SDR_x"/>
    <property type="match status" value="1"/>
</dbReference>
<dbReference type="Pfam" id="PF08240">
    <property type="entry name" value="ADH_N"/>
    <property type="match status" value="1"/>
</dbReference>
<evidence type="ECO:0000256" key="1">
    <source>
        <dbReference type="ARBA" id="ARBA00022450"/>
    </source>
</evidence>
<dbReference type="Pfam" id="PF00109">
    <property type="entry name" value="ketoacyl-synt"/>
    <property type="match status" value="2"/>
</dbReference>
<dbReference type="InterPro" id="IPR016039">
    <property type="entry name" value="Thiolase-like"/>
</dbReference>
<evidence type="ECO:0000313" key="11">
    <source>
        <dbReference type="EMBL" id="MFC3455433.1"/>
    </source>
</evidence>
<dbReference type="Gene3D" id="3.40.47.10">
    <property type="match status" value="2"/>
</dbReference>
<feature type="domain" description="Ketosynthase family 3 (KS3)" evidence="9">
    <location>
        <begin position="925"/>
        <end position="1336"/>
    </location>
</feature>
<dbReference type="SMART" id="SM00829">
    <property type="entry name" value="PKS_ER"/>
    <property type="match status" value="1"/>
</dbReference>
<dbReference type="PROSITE" id="PS52019">
    <property type="entry name" value="PKS_MFAS_DH"/>
    <property type="match status" value="1"/>
</dbReference>
<reference evidence="12" key="1">
    <citation type="journal article" date="2019" name="Int. J. Syst. Evol. Microbiol.">
        <title>The Global Catalogue of Microorganisms (GCM) 10K type strain sequencing project: providing services to taxonomists for standard genome sequencing and annotation.</title>
        <authorList>
            <consortium name="The Broad Institute Genomics Platform"/>
            <consortium name="The Broad Institute Genome Sequencing Center for Infectious Disease"/>
            <person name="Wu L."/>
            <person name="Ma J."/>
        </authorList>
    </citation>
    <scope>NUCLEOTIDE SEQUENCE [LARGE SCALE GENOMIC DNA]</scope>
    <source>
        <strain evidence="12">CGMCC 4.7676</strain>
    </source>
</reference>
<dbReference type="Pfam" id="PF16197">
    <property type="entry name" value="KAsynt_C_assoc"/>
    <property type="match status" value="1"/>
</dbReference>
<dbReference type="InterPro" id="IPR014031">
    <property type="entry name" value="Ketoacyl_synth_C"/>
</dbReference>
<dbReference type="SMART" id="SM01294">
    <property type="entry name" value="PKS_PP_betabranch"/>
    <property type="match status" value="1"/>
</dbReference>
<dbReference type="InterPro" id="IPR020843">
    <property type="entry name" value="ER"/>
</dbReference>
<dbReference type="Pfam" id="PF08659">
    <property type="entry name" value="KR"/>
    <property type="match status" value="1"/>
</dbReference>
<dbReference type="InterPro" id="IPR014030">
    <property type="entry name" value="Ketoacyl_synth_N"/>
</dbReference>
<dbReference type="InterPro" id="IPR009081">
    <property type="entry name" value="PP-bd_ACP"/>
</dbReference>
<keyword evidence="4" id="KW-0677">Repeat</keyword>
<proteinExistence type="predicted"/>
<feature type="domain" description="Ketosynthase family 3 (KS3)" evidence="9">
    <location>
        <begin position="2829"/>
        <end position="3017"/>
    </location>
</feature>
<feature type="region of interest" description="C-terminal hotdog fold" evidence="7">
    <location>
        <begin position="1906"/>
        <end position="2040"/>
    </location>
</feature>
<dbReference type="Gene3D" id="3.40.366.10">
    <property type="entry name" value="Malonyl-Coenzyme A Acyl Carrier Protein, domain 2"/>
    <property type="match status" value="1"/>
</dbReference>
<evidence type="ECO:0000259" key="10">
    <source>
        <dbReference type="PROSITE" id="PS52019"/>
    </source>
</evidence>
<dbReference type="SUPFAM" id="SSF53901">
    <property type="entry name" value="Thiolase-like"/>
    <property type="match status" value="2"/>
</dbReference>
<dbReference type="PANTHER" id="PTHR43775:SF51">
    <property type="entry name" value="INACTIVE PHENOLPHTHIOCEROL SYNTHESIS POLYKETIDE SYNTHASE TYPE I PKS1-RELATED"/>
    <property type="match status" value="1"/>
</dbReference>
<dbReference type="InterPro" id="IPR050091">
    <property type="entry name" value="PKS_NRPS_Biosynth_Enz"/>
</dbReference>
<keyword evidence="3" id="KW-0808">Transferase</keyword>
<dbReference type="InterPro" id="IPR011032">
    <property type="entry name" value="GroES-like_sf"/>
</dbReference>
<dbReference type="InterPro" id="IPR025110">
    <property type="entry name" value="AMP-bd_C"/>
</dbReference>
<dbReference type="SUPFAM" id="SSF51735">
    <property type="entry name" value="NAD(P)-binding Rossmann-fold domains"/>
    <property type="match status" value="4"/>
</dbReference>
<dbReference type="InterPro" id="IPR032821">
    <property type="entry name" value="PKS_assoc"/>
</dbReference>
<dbReference type="RefSeq" id="WP_378245869.1">
    <property type="nucleotide sequence ID" value="NZ_JBHRWK010000091.1"/>
</dbReference>
<dbReference type="InterPro" id="IPR049552">
    <property type="entry name" value="PKS_DH_N"/>
</dbReference>
<dbReference type="Pfam" id="PF00550">
    <property type="entry name" value="PP-binding"/>
    <property type="match status" value="2"/>
</dbReference>
<dbReference type="InterPro" id="IPR020845">
    <property type="entry name" value="AMP-binding_CS"/>
</dbReference>
<dbReference type="Gene3D" id="3.30.70.3290">
    <property type="match status" value="1"/>
</dbReference>
<dbReference type="Pfam" id="PF14765">
    <property type="entry name" value="PS-DH"/>
    <property type="match status" value="1"/>
</dbReference>
<dbReference type="Gene3D" id="1.10.1200.10">
    <property type="entry name" value="ACP-like"/>
    <property type="match status" value="2"/>
</dbReference>
<evidence type="ECO:0000256" key="5">
    <source>
        <dbReference type="ARBA" id="ARBA00023268"/>
    </source>
</evidence>
<dbReference type="Pfam" id="PF02801">
    <property type="entry name" value="Ketoacyl-synt_C"/>
    <property type="match status" value="1"/>
</dbReference>
<evidence type="ECO:0000256" key="4">
    <source>
        <dbReference type="ARBA" id="ARBA00022737"/>
    </source>
</evidence>
<protein>
    <submittedName>
        <fullName evidence="11">SDR family NAD(P)-dependent oxidoreductase</fullName>
    </submittedName>
</protein>
<dbReference type="PANTHER" id="PTHR43775">
    <property type="entry name" value="FATTY ACID SYNTHASE"/>
    <property type="match status" value="1"/>
</dbReference>
<dbReference type="Proteomes" id="UP001595645">
    <property type="component" value="Unassembled WGS sequence"/>
</dbReference>
<dbReference type="SMART" id="SM00826">
    <property type="entry name" value="PKS_DH"/>
    <property type="match status" value="1"/>
</dbReference>
<dbReference type="InterPro" id="IPR055123">
    <property type="entry name" value="SpnB-like_Rossmann"/>
</dbReference>
<dbReference type="PROSITE" id="PS00455">
    <property type="entry name" value="AMP_BINDING"/>
    <property type="match status" value="1"/>
</dbReference>
<dbReference type="InterPro" id="IPR020841">
    <property type="entry name" value="PKS_Beta-ketoAc_synthase_dom"/>
</dbReference>
<dbReference type="InterPro" id="IPR020806">
    <property type="entry name" value="PKS_PP-bd"/>
</dbReference>
<dbReference type="InterPro" id="IPR020807">
    <property type="entry name" value="PKS_DH"/>
</dbReference>
<dbReference type="InterPro" id="IPR042099">
    <property type="entry name" value="ANL_N_sf"/>
</dbReference>
<dbReference type="SUPFAM" id="SSF55048">
    <property type="entry name" value="Probable ACP-binding domain of malonyl-CoA ACP transacylase"/>
    <property type="match status" value="1"/>
</dbReference>
<dbReference type="Pfam" id="PF13193">
    <property type="entry name" value="AMP-binding_C"/>
    <property type="match status" value="1"/>
</dbReference>
<dbReference type="InterPro" id="IPR049900">
    <property type="entry name" value="PKS_mFAS_DH"/>
</dbReference>
<dbReference type="Pfam" id="PF22953">
    <property type="entry name" value="SpnB_Rossmann"/>
    <property type="match status" value="2"/>
</dbReference>